<evidence type="ECO:0000313" key="2">
    <source>
        <dbReference type="Proteomes" id="UP000039046"/>
    </source>
</evidence>
<dbReference type="AlphaFoldDB" id="A0A0A1TCA7"/>
<dbReference type="OrthoDB" id="3210378at2759"/>
<proteinExistence type="predicted"/>
<protein>
    <submittedName>
        <fullName evidence="1">Uncharacterized protein</fullName>
    </submittedName>
</protein>
<gene>
    <name evidence="1" type="ORF">VHEMI03920</name>
</gene>
<accession>A0A0A1TCA7</accession>
<evidence type="ECO:0000313" key="1">
    <source>
        <dbReference type="EMBL" id="CEJ85801.1"/>
    </source>
</evidence>
<dbReference type="STRING" id="1531966.A0A0A1TCA7"/>
<dbReference type="SUPFAM" id="SSF52047">
    <property type="entry name" value="RNI-like"/>
    <property type="match status" value="1"/>
</dbReference>
<dbReference type="HOGENOM" id="CLU_008827_1_0_1"/>
<keyword evidence="2" id="KW-1185">Reference proteome</keyword>
<dbReference type="InterPro" id="IPR032675">
    <property type="entry name" value="LRR_dom_sf"/>
</dbReference>
<sequence length="747" mass="82276">MGPTVAMRPKLMTTFEPIPEQYPIREYRGVEQQRPNKISKPALRTMTTQSSPVRSVPATTSAYPMYPGLQISTATPPRKTESKPMVLNRPRKLAGTSASGAQYGPIRDRKMSLSSNWSGADRNEQLDAQAWAQQILRRPSAAGSIVSNRPASRGLQPNELFATLPDEILDTILENLKDLHLAPNSDSCATCWMRDLCSLAVTSRRWCKVARFSMYRDIQLVGPDSASHKKRFKMAQGCRMTLLRRTLRENQRLAALVRTLKVPILDTGLASAIFARGDGSPIEQYDNKVAALVMACPNLERLAGPITSYDHSFHRIFHALSTRTKLKSMDWRIEAIAGPEGCRPDSSCSAAALPAELTSAQATVFLDHHRGWTNLQTLSIHCLPGASLAQGHLLERTLTCLPSLKHLHLSCLPANTFNDSNLLSLPKLETLTLSHIAGITSAGLSSFATKPNSQHLRVLHLRHSPLTALPALARLFSHLHKLTNFSLVQDFSPMMPEEDCFSLWMMPYLASPSLVKLHWDITCHMPGSVNDADDILSRSIAAGGFPNIRSIRTPNDARGAFQALCRPLEYIASASDRVLHTGSSAVSLRSASSLSSKSPIKSLSRSATVVSLPTTFATPPPHGTDLRSARIAAQSRINAERQFKHRFQVNVFDENGSAVENFTMGGYLGTLGSQIEYCLQPDPGSSDDKGGLVDVPDLAADGGEFIAPEKEGCTGSWNWREGVIADRKEKEKWWHTERGRWQDLRLE</sequence>
<organism evidence="1 2">
    <name type="scientific">[Torrubiella] hemipterigena</name>
    <dbReference type="NCBI Taxonomy" id="1531966"/>
    <lineage>
        <taxon>Eukaryota</taxon>
        <taxon>Fungi</taxon>
        <taxon>Dikarya</taxon>
        <taxon>Ascomycota</taxon>
        <taxon>Pezizomycotina</taxon>
        <taxon>Sordariomycetes</taxon>
        <taxon>Hypocreomycetidae</taxon>
        <taxon>Hypocreales</taxon>
        <taxon>Clavicipitaceae</taxon>
        <taxon>Clavicipitaceae incertae sedis</taxon>
        <taxon>'Torrubiella' clade</taxon>
    </lineage>
</organism>
<dbReference type="CDD" id="cd09917">
    <property type="entry name" value="F-box_SF"/>
    <property type="match status" value="1"/>
</dbReference>
<dbReference type="Proteomes" id="UP000039046">
    <property type="component" value="Unassembled WGS sequence"/>
</dbReference>
<reference evidence="1 2" key="1">
    <citation type="journal article" date="2015" name="Genome Announc.">
        <title>Draft Genome Sequence and Gene Annotation of the Entomopathogenic Fungus Verticillium hemipterigenum.</title>
        <authorList>
            <person name="Horn F."/>
            <person name="Habel A."/>
            <person name="Scharf D.H."/>
            <person name="Dworschak J."/>
            <person name="Brakhage A.A."/>
            <person name="Guthke R."/>
            <person name="Hertweck C."/>
            <person name="Linde J."/>
        </authorList>
    </citation>
    <scope>NUCLEOTIDE SEQUENCE [LARGE SCALE GENOMIC DNA]</scope>
</reference>
<name>A0A0A1TCA7_9HYPO</name>
<dbReference type="EMBL" id="CDHN01000002">
    <property type="protein sequence ID" value="CEJ85801.1"/>
    <property type="molecule type" value="Genomic_DNA"/>
</dbReference>
<dbReference type="Gene3D" id="3.80.10.10">
    <property type="entry name" value="Ribonuclease Inhibitor"/>
    <property type="match status" value="1"/>
</dbReference>